<dbReference type="InterPro" id="IPR058245">
    <property type="entry name" value="NreC/VraR/RcsB-like_REC"/>
</dbReference>
<dbReference type="PRINTS" id="PR00038">
    <property type="entry name" value="HTHLUXR"/>
</dbReference>
<dbReference type="InterPro" id="IPR039420">
    <property type="entry name" value="WalR-like"/>
</dbReference>
<keyword evidence="9" id="KW-1185">Reference proteome</keyword>
<keyword evidence="4" id="KW-0804">Transcription</keyword>
<feature type="domain" description="Response regulatory" evidence="7">
    <location>
        <begin position="1"/>
        <end position="98"/>
    </location>
</feature>
<dbReference type="CDD" id="cd17535">
    <property type="entry name" value="REC_NarL-like"/>
    <property type="match status" value="1"/>
</dbReference>
<dbReference type="GO" id="GO:0003677">
    <property type="term" value="F:DNA binding"/>
    <property type="evidence" value="ECO:0007669"/>
    <property type="project" value="UniProtKB-KW"/>
</dbReference>
<dbReference type="InterPro" id="IPR000792">
    <property type="entry name" value="Tscrpt_reg_LuxR_C"/>
</dbReference>
<name>A0A8J3DH51_9BACT</name>
<sequence length="192" mass="21605">MCSERFQVVGEAETGTDALRICREQEPDLLLMDIQIPKPDGITVAETLLEELPSLRVLALSAKLDSVTVFRLLKSGVHGFVSKFSDQLDTVMIAVEAIYNGEPYFSDAFDQVKAEIKKDPLAYYKILSNKELELLPLFSKGLDDSTVSGMINLSAKTVRWHRRNIMKKLEIHASTDLMRYGITHGFWDPNPS</sequence>
<protein>
    <submittedName>
        <fullName evidence="8">DNA-binding response regulator</fullName>
    </submittedName>
</protein>
<gene>
    <name evidence="8" type="ORF">GCM10007047_13080</name>
</gene>
<keyword evidence="1 5" id="KW-0597">Phosphoprotein</keyword>
<evidence type="ECO:0000259" key="7">
    <source>
        <dbReference type="PROSITE" id="PS50110"/>
    </source>
</evidence>
<reference evidence="8" key="1">
    <citation type="journal article" date="2014" name="Int. J. Syst. Evol. Microbiol.">
        <title>Complete genome sequence of Corynebacterium casei LMG S-19264T (=DSM 44701T), isolated from a smear-ripened cheese.</title>
        <authorList>
            <consortium name="US DOE Joint Genome Institute (JGI-PGF)"/>
            <person name="Walter F."/>
            <person name="Albersmeier A."/>
            <person name="Kalinowski J."/>
            <person name="Ruckert C."/>
        </authorList>
    </citation>
    <scope>NUCLEOTIDE SEQUENCE</scope>
    <source>
        <strain evidence="8">KCTC 12870</strain>
    </source>
</reference>
<feature type="domain" description="HTH luxR-type" evidence="6">
    <location>
        <begin position="120"/>
        <end position="185"/>
    </location>
</feature>
<organism evidence="8 9">
    <name type="scientific">Cerasicoccus arenae</name>
    <dbReference type="NCBI Taxonomy" id="424488"/>
    <lineage>
        <taxon>Bacteria</taxon>
        <taxon>Pseudomonadati</taxon>
        <taxon>Verrucomicrobiota</taxon>
        <taxon>Opitutia</taxon>
        <taxon>Puniceicoccales</taxon>
        <taxon>Cerasicoccaceae</taxon>
        <taxon>Cerasicoccus</taxon>
    </lineage>
</organism>
<dbReference type="SUPFAM" id="SSF52172">
    <property type="entry name" value="CheY-like"/>
    <property type="match status" value="1"/>
</dbReference>
<dbReference type="Pfam" id="PF00196">
    <property type="entry name" value="GerE"/>
    <property type="match status" value="1"/>
</dbReference>
<dbReference type="CDD" id="cd06170">
    <property type="entry name" value="LuxR_C_like"/>
    <property type="match status" value="1"/>
</dbReference>
<dbReference type="Pfam" id="PF00072">
    <property type="entry name" value="Response_reg"/>
    <property type="match status" value="1"/>
</dbReference>
<dbReference type="PANTHER" id="PTHR43214">
    <property type="entry name" value="TWO-COMPONENT RESPONSE REGULATOR"/>
    <property type="match status" value="1"/>
</dbReference>
<dbReference type="InterPro" id="IPR001789">
    <property type="entry name" value="Sig_transdc_resp-reg_receiver"/>
</dbReference>
<feature type="modified residue" description="4-aspartylphosphate" evidence="5">
    <location>
        <position position="33"/>
    </location>
</feature>
<proteinExistence type="predicted"/>
<dbReference type="Proteomes" id="UP000642829">
    <property type="component" value="Unassembled WGS sequence"/>
</dbReference>
<evidence type="ECO:0000256" key="3">
    <source>
        <dbReference type="ARBA" id="ARBA00023125"/>
    </source>
</evidence>
<dbReference type="PROSITE" id="PS50043">
    <property type="entry name" value="HTH_LUXR_2"/>
    <property type="match status" value="1"/>
</dbReference>
<evidence type="ECO:0000256" key="5">
    <source>
        <dbReference type="PROSITE-ProRule" id="PRU00169"/>
    </source>
</evidence>
<accession>A0A8J3DH51</accession>
<dbReference type="SMART" id="SM00421">
    <property type="entry name" value="HTH_LUXR"/>
    <property type="match status" value="1"/>
</dbReference>
<evidence type="ECO:0000256" key="2">
    <source>
        <dbReference type="ARBA" id="ARBA00023015"/>
    </source>
</evidence>
<comment type="caution">
    <text evidence="8">The sequence shown here is derived from an EMBL/GenBank/DDBJ whole genome shotgun (WGS) entry which is preliminary data.</text>
</comment>
<dbReference type="PANTHER" id="PTHR43214:SF41">
    <property type="entry name" value="NITRATE_NITRITE RESPONSE REGULATOR PROTEIN NARP"/>
    <property type="match status" value="1"/>
</dbReference>
<evidence type="ECO:0000313" key="8">
    <source>
        <dbReference type="EMBL" id="GHB98376.1"/>
    </source>
</evidence>
<dbReference type="InterPro" id="IPR016032">
    <property type="entry name" value="Sig_transdc_resp-reg_C-effctor"/>
</dbReference>
<dbReference type="EMBL" id="BMXG01000006">
    <property type="protein sequence ID" value="GHB98376.1"/>
    <property type="molecule type" value="Genomic_DNA"/>
</dbReference>
<dbReference type="InterPro" id="IPR011006">
    <property type="entry name" value="CheY-like_superfamily"/>
</dbReference>
<dbReference type="GO" id="GO:0000160">
    <property type="term" value="P:phosphorelay signal transduction system"/>
    <property type="evidence" value="ECO:0007669"/>
    <property type="project" value="InterPro"/>
</dbReference>
<dbReference type="AlphaFoldDB" id="A0A8J3DH51"/>
<dbReference type="PROSITE" id="PS50110">
    <property type="entry name" value="RESPONSE_REGULATORY"/>
    <property type="match status" value="1"/>
</dbReference>
<dbReference type="GO" id="GO:0006355">
    <property type="term" value="P:regulation of DNA-templated transcription"/>
    <property type="evidence" value="ECO:0007669"/>
    <property type="project" value="InterPro"/>
</dbReference>
<reference evidence="8" key="2">
    <citation type="submission" date="2020-09" db="EMBL/GenBank/DDBJ databases">
        <authorList>
            <person name="Sun Q."/>
            <person name="Kim S."/>
        </authorList>
    </citation>
    <scope>NUCLEOTIDE SEQUENCE</scope>
    <source>
        <strain evidence="8">KCTC 12870</strain>
    </source>
</reference>
<dbReference type="Gene3D" id="3.40.50.2300">
    <property type="match status" value="1"/>
</dbReference>
<keyword evidence="2" id="KW-0805">Transcription regulation</keyword>
<evidence type="ECO:0000256" key="1">
    <source>
        <dbReference type="ARBA" id="ARBA00022553"/>
    </source>
</evidence>
<evidence type="ECO:0000313" key="9">
    <source>
        <dbReference type="Proteomes" id="UP000642829"/>
    </source>
</evidence>
<keyword evidence="3 8" id="KW-0238">DNA-binding</keyword>
<evidence type="ECO:0000259" key="6">
    <source>
        <dbReference type="PROSITE" id="PS50043"/>
    </source>
</evidence>
<evidence type="ECO:0000256" key="4">
    <source>
        <dbReference type="ARBA" id="ARBA00023163"/>
    </source>
</evidence>
<dbReference type="SUPFAM" id="SSF46894">
    <property type="entry name" value="C-terminal effector domain of the bipartite response regulators"/>
    <property type="match status" value="1"/>
</dbReference>